<dbReference type="InterPro" id="IPR036291">
    <property type="entry name" value="NAD(P)-bd_dom_sf"/>
</dbReference>
<dbReference type="PANTHER" id="PTHR44196">
    <property type="entry name" value="DEHYDROGENASE/REDUCTASE SDR FAMILY MEMBER 7B"/>
    <property type="match status" value="1"/>
</dbReference>
<evidence type="ECO:0000256" key="2">
    <source>
        <dbReference type="ARBA" id="ARBA00023002"/>
    </source>
</evidence>
<accession>A0ABQ2BBL1</accession>
<dbReference type="InterPro" id="IPR020904">
    <property type="entry name" value="Sc_DH/Rdtase_CS"/>
</dbReference>
<feature type="region of interest" description="Disordered" evidence="4">
    <location>
        <begin position="299"/>
        <end position="319"/>
    </location>
</feature>
<dbReference type="SUPFAM" id="SSF51735">
    <property type="entry name" value="NAD(P)-binding Rossmann-fold domains"/>
    <property type="match status" value="1"/>
</dbReference>
<dbReference type="Proteomes" id="UP000632535">
    <property type="component" value="Unassembled WGS sequence"/>
</dbReference>
<evidence type="ECO:0000256" key="4">
    <source>
        <dbReference type="SAM" id="MobiDB-lite"/>
    </source>
</evidence>
<sequence>MRIFGRDRADAFQSKVAAVSGAGSGIGRALALGLAARGAGVAVSDVDARGLQGTTDLLRAQSTDPHSAVVDVADETEVAAWAAEVAEHFGVVHQVYNNAGVGAPMSSVADTPPAVYARLLGINLWGVIHGTRAFLPHVIASGDGHVVNMSSLHGLVAQPNLSAYVTTKFAVRGFTETLRTEMLRADLPVRVTAVYPAGVATNIAHHAKVTALADLRAEAAGAPGGPAGGGREAAIESEAAAFGALLTTSADTAASAILTGVAKGRARVLVGEARQLDALARLLPSASARLMVAFDRKTFGSSSTGGDARRRQRRSGPCP</sequence>
<dbReference type="PROSITE" id="PS00061">
    <property type="entry name" value="ADH_SHORT"/>
    <property type="match status" value="1"/>
</dbReference>
<evidence type="ECO:0000313" key="5">
    <source>
        <dbReference type="EMBL" id="GGI10761.1"/>
    </source>
</evidence>
<comment type="caution">
    <text evidence="5">The sequence shown here is derived from an EMBL/GenBank/DDBJ whole genome shotgun (WGS) entry which is preliminary data.</text>
</comment>
<comment type="similarity">
    <text evidence="1 3">Belongs to the short-chain dehydrogenases/reductases (SDR) family.</text>
</comment>
<dbReference type="PANTHER" id="PTHR44196:SF1">
    <property type="entry name" value="DEHYDROGENASE_REDUCTASE SDR FAMILY MEMBER 7B"/>
    <property type="match status" value="1"/>
</dbReference>
<proteinExistence type="inferred from homology"/>
<gene>
    <name evidence="5" type="ORF">GCM10007368_32840</name>
</gene>
<dbReference type="EMBL" id="BMDG01000012">
    <property type="protein sequence ID" value="GGI10761.1"/>
    <property type="molecule type" value="Genomic_DNA"/>
</dbReference>
<dbReference type="PRINTS" id="PR00080">
    <property type="entry name" value="SDRFAMILY"/>
</dbReference>
<dbReference type="RefSeq" id="WP_188524795.1">
    <property type="nucleotide sequence ID" value="NZ_BMDG01000012.1"/>
</dbReference>
<keyword evidence="2" id="KW-0560">Oxidoreductase</keyword>
<dbReference type="InterPro" id="IPR002347">
    <property type="entry name" value="SDR_fam"/>
</dbReference>
<evidence type="ECO:0000313" key="6">
    <source>
        <dbReference type="Proteomes" id="UP000632535"/>
    </source>
</evidence>
<evidence type="ECO:0000256" key="3">
    <source>
        <dbReference type="RuleBase" id="RU000363"/>
    </source>
</evidence>
<protein>
    <submittedName>
        <fullName evidence="5">Short-chain type dehydrogenase/reductase</fullName>
    </submittedName>
</protein>
<evidence type="ECO:0000256" key="1">
    <source>
        <dbReference type="ARBA" id="ARBA00006484"/>
    </source>
</evidence>
<organism evidence="5 6">
    <name type="scientific">Isoptericola cucumis</name>
    <dbReference type="NCBI Taxonomy" id="1776856"/>
    <lineage>
        <taxon>Bacteria</taxon>
        <taxon>Bacillati</taxon>
        <taxon>Actinomycetota</taxon>
        <taxon>Actinomycetes</taxon>
        <taxon>Micrococcales</taxon>
        <taxon>Promicromonosporaceae</taxon>
        <taxon>Isoptericola</taxon>
    </lineage>
</organism>
<name>A0ABQ2BBL1_9MICO</name>
<dbReference type="Gene3D" id="3.40.50.720">
    <property type="entry name" value="NAD(P)-binding Rossmann-like Domain"/>
    <property type="match status" value="1"/>
</dbReference>
<dbReference type="CDD" id="cd05233">
    <property type="entry name" value="SDR_c"/>
    <property type="match status" value="1"/>
</dbReference>
<dbReference type="PRINTS" id="PR00081">
    <property type="entry name" value="GDHRDH"/>
</dbReference>
<keyword evidence="6" id="KW-1185">Reference proteome</keyword>
<dbReference type="Pfam" id="PF00106">
    <property type="entry name" value="adh_short"/>
    <property type="match status" value="1"/>
</dbReference>
<reference evidence="6" key="1">
    <citation type="journal article" date="2019" name="Int. J. Syst. Evol. Microbiol.">
        <title>The Global Catalogue of Microorganisms (GCM) 10K type strain sequencing project: providing services to taxonomists for standard genome sequencing and annotation.</title>
        <authorList>
            <consortium name="The Broad Institute Genomics Platform"/>
            <consortium name="The Broad Institute Genome Sequencing Center for Infectious Disease"/>
            <person name="Wu L."/>
            <person name="Ma J."/>
        </authorList>
    </citation>
    <scope>NUCLEOTIDE SEQUENCE [LARGE SCALE GENOMIC DNA]</scope>
    <source>
        <strain evidence="6">CCM 8653</strain>
    </source>
</reference>
<feature type="compositionally biased region" description="Basic residues" evidence="4">
    <location>
        <begin position="310"/>
        <end position="319"/>
    </location>
</feature>